<protein>
    <submittedName>
        <fullName evidence="3">DUF6440 family protein</fullName>
    </submittedName>
</protein>
<evidence type="ECO:0000313" key="2">
    <source>
        <dbReference type="EMBL" id="ARD64451.1"/>
    </source>
</evidence>
<evidence type="ECO:0000259" key="1">
    <source>
        <dbReference type="Pfam" id="PF20037"/>
    </source>
</evidence>
<sequence length="64" mass="6973">MKNKKNKSNRFKVILHEVSDDGAGTKIIEDTETGITYLYCYGEGGAGLTVLLDEEGEPAVAPER</sequence>
<keyword evidence="5" id="KW-1185">Reference proteome</keyword>
<dbReference type="OrthoDB" id="9135364at2"/>
<name>A0A0U3EPL1_EUBLI</name>
<reference evidence="2" key="3">
    <citation type="submission" date="2017-02" db="EMBL/GenBank/DDBJ databases">
        <title>Integrative analysis reveals regulation of autotrophic growth of syngas fermenting bacteria at the translational level.</title>
        <authorList>
            <person name="Song Y."/>
            <person name="Shin J."/>
            <person name="Jeong Y."/>
            <person name="Jin S."/>
            <person name="Kim D.R."/>
            <person name="Kim S.C."/>
            <person name="Cho S."/>
            <person name="Cho B.-K."/>
        </authorList>
    </citation>
    <scope>NUCLEOTIDE SEQUENCE</scope>
    <source>
        <strain evidence="2">ATCC 8486</strain>
    </source>
</reference>
<evidence type="ECO:0000313" key="5">
    <source>
        <dbReference type="Proteomes" id="UP001215087"/>
    </source>
</evidence>
<dbReference type="GeneID" id="68365171"/>
<dbReference type="InterPro" id="IPR045515">
    <property type="entry name" value="DUF6440"/>
</dbReference>
<dbReference type="Proteomes" id="UP000192391">
    <property type="component" value="Chromosome"/>
</dbReference>
<dbReference type="AlphaFoldDB" id="A0A0U3EPL1"/>
<dbReference type="EMBL" id="CP019962">
    <property type="protein sequence ID" value="ARD64451.1"/>
    <property type="molecule type" value="Genomic_DNA"/>
</dbReference>
<accession>A0A0U3EPL1</accession>
<organism evidence="2 4">
    <name type="scientific">Eubacterium limosum</name>
    <dbReference type="NCBI Taxonomy" id="1736"/>
    <lineage>
        <taxon>Bacteria</taxon>
        <taxon>Bacillati</taxon>
        <taxon>Bacillota</taxon>
        <taxon>Clostridia</taxon>
        <taxon>Eubacteriales</taxon>
        <taxon>Eubacteriaceae</taxon>
        <taxon>Eubacterium</taxon>
    </lineage>
</organism>
<dbReference type="Pfam" id="PF20037">
    <property type="entry name" value="DUF6440"/>
    <property type="match status" value="1"/>
</dbReference>
<dbReference type="Proteomes" id="UP001215087">
    <property type="component" value="Unassembled WGS sequence"/>
</dbReference>
<dbReference type="RefSeq" id="WP_013382635.1">
    <property type="nucleotide sequence ID" value="NZ_CP019962.1"/>
</dbReference>
<reference evidence="4" key="2">
    <citation type="journal article" date="2017" name="Sci. Rep.">
        <title>Determination of the Genome and Primary Transcriptome of Syngas Fermenting Eubacterium limosum ATCC 8486.</title>
        <authorList>
            <person name="Song Y."/>
            <person name="Shin J."/>
            <person name="Jeong Y."/>
            <person name="Jin S."/>
            <person name="Lee J.K."/>
            <person name="Kim D.R."/>
            <person name="Kim S.C."/>
            <person name="Cho S."/>
            <person name="Cho B.K."/>
        </authorList>
    </citation>
    <scope>NUCLEOTIDE SEQUENCE [LARGE SCALE GENOMIC DNA]</scope>
    <source>
        <strain evidence="4">ATCC 8486</strain>
    </source>
</reference>
<reference evidence="2" key="1">
    <citation type="journal article" date="2015" name="Genome Announc.">
        <title>Draft Genome Sequence of Chemolithoautotrophic Acetogenic Butanol-Producing Eubacterium limosum ATCC 8486.</title>
        <authorList>
            <person name="Song Y."/>
            <person name="Cho B.K."/>
        </authorList>
    </citation>
    <scope>NUCLEOTIDE SEQUENCE</scope>
    <source>
        <strain evidence="2">ATCC 8486</strain>
    </source>
</reference>
<evidence type="ECO:0000313" key="4">
    <source>
        <dbReference type="Proteomes" id="UP000192391"/>
    </source>
</evidence>
<reference evidence="3 5" key="4">
    <citation type="submission" date="2023-02" db="EMBL/GenBank/DDBJ databases">
        <title>Comparative genome analysis of Eubacterium limosum species.</title>
        <authorList>
            <person name="Bak J.E."/>
        </authorList>
    </citation>
    <scope>NUCLEOTIDE SEQUENCE [LARGE SCALE GENOMIC DNA]</scope>
    <source>
        <strain evidence="3 5">KGMB01548</strain>
    </source>
</reference>
<evidence type="ECO:0000313" key="3">
    <source>
        <dbReference type="EMBL" id="MDE1470369.1"/>
    </source>
</evidence>
<feature type="domain" description="DUF6440" evidence="1">
    <location>
        <begin position="10"/>
        <end position="60"/>
    </location>
</feature>
<dbReference type="KEGG" id="elim:B2M23_02315"/>
<dbReference type="EMBL" id="JAQSVD010000004">
    <property type="protein sequence ID" value="MDE1470369.1"/>
    <property type="molecule type" value="Genomic_DNA"/>
</dbReference>
<proteinExistence type="predicted"/>
<gene>
    <name evidence="2" type="ORF">B2M23_02315</name>
    <name evidence="3" type="ORF">PTZ04_08875</name>
</gene>